<sequence length="570" mass="67982">MIQDEITICFMDGEKRQCSKKYDDIMEELKKKEDQTWFLIEEQLKVLIKDDTTLKYSSQLISVGPSDIISMYRSHLKVKELETKNSQLEDEIINLQDAKSELLHYGKVIPQKYIKEGLLDQELEKQRKEIAKLNKCVQELENQLKSQEEAEQKRISDFKNKYQQLTNQESTYTQQISSLEQEKFQFSEKIDQLLQEKKQFSQKIDQLEQEKEQQTVQIAQLKSQSQPFQKEYQIGTEQSLEIQCSSIRIQNQGSKQSPTSINPQTVQHLNNIYSDERKQSESYIYLYNQNKFLESLLEKVCDENRELRKIFDPNKTILFQRQSKIYQIKLDVQQFSQSIKEKKFYFRKNCLFKDNEYLIELMQNKLDTEIKINIDDQCLKIKNVYHICQKKYQALDIILNMLIAEIYAQLFVRDLQEANKTNSQNQLSQLWNFKIPRLFLAKDNSGQYSIFQECFENDSKDFKPFQSTQIEDQYISSFFKYFYLATNKNFAITECQLLVLENNIQRRLNEVVIQSIVIHSKYKNLFSQLDKGKEKIIDFERILSQNPPGAIQQYWSEQLQILAEKVWYDH</sequence>
<evidence type="ECO:0000313" key="2">
    <source>
        <dbReference type="EMBL" id="CAD8177207.1"/>
    </source>
</evidence>
<dbReference type="Proteomes" id="UP000689195">
    <property type="component" value="Unassembled WGS sequence"/>
</dbReference>
<dbReference type="OrthoDB" id="321504at2759"/>
<name>A0A8S1VJQ8_9CILI</name>
<dbReference type="EMBL" id="CAJJDO010000067">
    <property type="protein sequence ID" value="CAD8177207.1"/>
    <property type="molecule type" value="Genomic_DNA"/>
</dbReference>
<proteinExistence type="predicted"/>
<keyword evidence="1" id="KW-0175">Coiled coil</keyword>
<feature type="coiled-coil region" evidence="1">
    <location>
        <begin position="78"/>
        <end position="224"/>
    </location>
</feature>
<accession>A0A8S1VJQ8</accession>
<protein>
    <submittedName>
        <fullName evidence="2">Uncharacterized protein</fullName>
    </submittedName>
</protein>
<comment type="caution">
    <text evidence="2">The sequence shown here is derived from an EMBL/GenBank/DDBJ whole genome shotgun (WGS) entry which is preliminary data.</text>
</comment>
<evidence type="ECO:0000313" key="3">
    <source>
        <dbReference type="Proteomes" id="UP000689195"/>
    </source>
</evidence>
<keyword evidence="3" id="KW-1185">Reference proteome</keyword>
<gene>
    <name evidence="2" type="ORF">PPENT_87.1.T0670076</name>
</gene>
<organism evidence="2 3">
    <name type="scientific">Paramecium pentaurelia</name>
    <dbReference type="NCBI Taxonomy" id="43138"/>
    <lineage>
        <taxon>Eukaryota</taxon>
        <taxon>Sar</taxon>
        <taxon>Alveolata</taxon>
        <taxon>Ciliophora</taxon>
        <taxon>Intramacronucleata</taxon>
        <taxon>Oligohymenophorea</taxon>
        <taxon>Peniculida</taxon>
        <taxon>Parameciidae</taxon>
        <taxon>Paramecium</taxon>
    </lineage>
</organism>
<evidence type="ECO:0000256" key="1">
    <source>
        <dbReference type="SAM" id="Coils"/>
    </source>
</evidence>
<dbReference type="AlphaFoldDB" id="A0A8S1VJQ8"/>
<reference evidence="2" key="1">
    <citation type="submission" date="2021-01" db="EMBL/GenBank/DDBJ databases">
        <authorList>
            <consortium name="Genoscope - CEA"/>
            <person name="William W."/>
        </authorList>
    </citation>
    <scope>NUCLEOTIDE SEQUENCE</scope>
</reference>